<dbReference type="Proteomes" id="UP000187209">
    <property type="component" value="Unassembled WGS sequence"/>
</dbReference>
<gene>
    <name evidence="1" type="ORF">SteCoe_5798</name>
</gene>
<comment type="caution">
    <text evidence="1">The sequence shown here is derived from an EMBL/GenBank/DDBJ whole genome shotgun (WGS) entry which is preliminary data.</text>
</comment>
<sequence length="181" mass="20933">MQVMLKKYYAKLHTNQRHSLMSMEDFLTYTQRKKRTKSQANHNNLTKSSEKSLKTRIKLVKKVPTSDLTRAKSKSNPKLRICHKSKPSLMPKSFIQKGKTSNLKPRKTCKVKTVTESTINLSDSYDSLLQQFNCDEDLKSSLKQLVRLEKLSLKKKFSGKNTLLNNNLLVNSYHNQKSKLS</sequence>
<keyword evidence="2" id="KW-1185">Reference proteome</keyword>
<organism evidence="1 2">
    <name type="scientific">Stentor coeruleus</name>
    <dbReference type="NCBI Taxonomy" id="5963"/>
    <lineage>
        <taxon>Eukaryota</taxon>
        <taxon>Sar</taxon>
        <taxon>Alveolata</taxon>
        <taxon>Ciliophora</taxon>
        <taxon>Postciliodesmatophora</taxon>
        <taxon>Heterotrichea</taxon>
        <taxon>Heterotrichida</taxon>
        <taxon>Stentoridae</taxon>
        <taxon>Stentor</taxon>
    </lineage>
</organism>
<dbReference type="AlphaFoldDB" id="A0A1R2CRK6"/>
<proteinExistence type="predicted"/>
<evidence type="ECO:0000313" key="2">
    <source>
        <dbReference type="Proteomes" id="UP000187209"/>
    </source>
</evidence>
<dbReference type="EMBL" id="MPUH01000077">
    <property type="protein sequence ID" value="OMJ91644.1"/>
    <property type="molecule type" value="Genomic_DNA"/>
</dbReference>
<evidence type="ECO:0000313" key="1">
    <source>
        <dbReference type="EMBL" id="OMJ91644.1"/>
    </source>
</evidence>
<reference evidence="1 2" key="1">
    <citation type="submission" date="2016-11" db="EMBL/GenBank/DDBJ databases">
        <title>The macronuclear genome of Stentor coeruleus: a giant cell with tiny introns.</title>
        <authorList>
            <person name="Slabodnick M."/>
            <person name="Ruby J.G."/>
            <person name="Reiff S.B."/>
            <person name="Swart E.C."/>
            <person name="Gosai S."/>
            <person name="Prabakaran S."/>
            <person name="Witkowska E."/>
            <person name="Larue G.E."/>
            <person name="Fisher S."/>
            <person name="Freeman R.M."/>
            <person name="Gunawardena J."/>
            <person name="Chu W."/>
            <person name="Stover N.A."/>
            <person name="Gregory B.D."/>
            <person name="Nowacki M."/>
            <person name="Derisi J."/>
            <person name="Roy S.W."/>
            <person name="Marshall W.F."/>
            <person name="Sood P."/>
        </authorList>
    </citation>
    <scope>NUCLEOTIDE SEQUENCE [LARGE SCALE GENOMIC DNA]</scope>
    <source>
        <strain evidence="1">WM001</strain>
    </source>
</reference>
<name>A0A1R2CRK6_9CILI</name>
<protein>
    <submittedName>
        <fullName evidence="1">Uncharacterized protein</fullName>
    </submittedName>
</protein>
<accession>A0A1R2CRK6</accession>